<evidence type="ECO:0000313" key="8">
    <source>
        <dbReference type="Proteomes" id="UP000198287"/>
    </source>
</evidence>
<dbReference type="Proteomes" id="UP000198287">
    <property type="component" value="Unassembled WGS sequence"/>
</dbReference>
<dbReference type="AlphaFoldDB" id="A0A226DW83"/>
<dbReference type="PROSITE" id="PS00108">
    <property type="entry name" value="PROTEIN_KINASE_ST"/>
    <property type="match status" value="1"/>
</dbReference>
<proteinExistence type="inferred from homology"/>
<name>A0A226DW83_FOLCA</name>
<comment type="caution">
    <text evidence="7">The sequence shown here is derived from an EMBL/GenBank/DDBJ whole genome shotgun (WGS) entry which is preliminary data.</text>
</comment>
<feature type="domain" description="Protein kinase" evidence="6">
    <location>
        <begin position="1"/>
        <end position="235"/>
    </location>
</feature>
<organism evidence="7 8">
    <name type="scientific">Folsomia candida</name>
    <name type="common">Springtail</name>
    <dbReference type="NCBI Taxonomy" id="158441"/>
    <lineage>
        <taxon>Eukaryota</taxon>
        <taxon>Metazoa</taxon>
        <taxon>Ecdysozoa</taxon>
        <taxon>Arthropoda</taxon>
        <taxon>Hexapoda</taxon>
        <taxon>Collembola</taxon>
        <taxon>Entomobryomorpha</taxon>
        <taxon>Isotomoidea</taxon>
        <taxon>Isotomidae</taxon>
        <taxon>Proisotominae</taxon>
        <taxon>Folsomia</taxon>
    </lineage>
</organism>
<comment type="similarity">
    <text evidence="5">Belongs to the protein kinase superfamily. Ser/Thr protein kinase family. GCN2 subfamily.</text>
</comment>
<reference evidence="7 8" key="1">
    <citation type="submission" date="2015-12" db="EMBL/GenBank/DDBJ databases">
        <title>The genome of Folsomia candida.</title>
        <authorList>
            <person name="Faddeeva A."/>
            <person name="Derks M.F."/>
            <person name="Anvar Y."/>
            <person name="Smit S."/>
            <person name="Van Straalen N."/>
            <person name="Roelofs D."/>
        </authorList>
    </citation>
    <scope>NUCLEOTIDE SEQUENCE [LARGE SCALE GENOMIC DNA]</scope>
    <source>
        <strain evidence="7 8">VU population</strain>
        <tissue evidence="7">Whole body</tissue>
    </source>
</reference>
<keyword evidence="4" id="KW-0067">ATP-binding</keyword>
<sequence>MAAKYPEIRDPTATDLSILCLNHPPLLDFIDKITTLESCLGHGVPVKWTCIQMELCGWSLRHWLHKFNPSKDLIYTQMKQAAIVEDLIEGMLFLHKNYVIHRDLKPENIMFSWFEYELPVKIGDSGLARWILPEDRSTFTSNVGTRSYMAPEIRYGKYSYQADIYSLGLIIWETTALIPPNESLSLFNKLVYDKDEKLVQEHPLLGIRLKQFIISCTKRSPIDRLKSITKASKLLNIKKIKIPRQEILARTSEELQLCLKFVSSGCTIRLVETTYFGGIVLHMDKVSIIGQGSNTVIDLRPTRNIHLAASHCTLSKLKVACHAKGETPNILVTRSHNKINDIIVTLAVYQSDYRADEEPNSCGIIVQGDNHMLQRVTIENTTSEYFLIYTYCRPNLDISDLYVTKGQVQIVISGDYGSLKRIGQSILLDNPLQNNSLIPDSRNELFCQGDFPTELGISVGGLNCNLDEIKCKGVLVSANNGTLHNVQCSDKIAIADGLEVIALKKCEAKLLETNSPVFITDCKLGAVSNSNVEWNQFRKLYPRRFGDFYVYLHDIYENVMNR</sequence>
<dbReference type="InterPro" id="IPR011009">
    <property type="entry name" value="Kinase-like_dom_sf"/>
</dbReference>
<dbReference type="OrthoDB" id="4062651at2759"/>
<dbReference type="STRING" id="158441.A0A226DW83"/>
<dbReference type="EMBL" id="LNIX01000010">
    <property type="protein sequence ID" value="OXA49330.1"/>
    <property type="molecule type" value="Genomic_DNA"/>
</dbReference>
<keyword evidence="1" id="KW-0808">Transferase</keyword>
<evidence type="ECO:0000256" key="3">
    <source>
        <dbReference type="ARBA" id="ARBA00022777"/>
    </source>
</evidence>
<accession>A0A226DW83</accession>
<evidence type="ECO:0000313" key="7">
    <source>
        <dbReference type="EMBL" id="OXA49330.1"/>
    </source>
</evidence>
<dbReference type="InterPro" id="IPR011050">
    <property type="entry name" value="Pectin_lyase_fold/virulence"/>
</dbReference>
<dbReference type="Gene3D" id="1.10.510.10">
    <property type="entry name" value="Transferase(Phosphotransferase) domain 1"/>
    <property type="match status" value="1"/>
</dbReference>
<keyword evidence="3 7" id="KW-0418">Kinase</keyword>
<dbReference type="GO" id="GO:0005634">
    <property type="term" value="C:nucleus"/>
    <property type="evidence" value="ECO:0007669"/>
    <property type="project" value="TreeGrafter"/>
</dbReference>
<evidence type="ECO:0000256" key="4">
    <source>
        <dbReference type="ARBA" id="ARBA00022840"/>
    </source>
</evidence>
<dbReference type="SMART" id="SM00220">
    <property type="entry name" value="S_TKc"/>
    <property type="match status" value="1"/>
</dbReference>
<protein>
    <submittedName>
        <fullName evidence="7">Dual specificity protein kinase zakA</fullName>
    </submittedName>
</protein>
<dbReference type="PROSITE" id="PS50011">
    <property type="entry name" value="PROTEIN_KINASE_DOM"/>
    <property type="match status" value="1"/>
</dbReference>
<evidence type="ECO:0000256" key="1">
    <source>
        <dbReference type="ARBA" id="ARBA00022679"/>
    </source>
</evidence>
<evidence type="ECO:0000256" key="2">
    <source>
        <dbReference type="ARBA" id="ARBA00022741"/>
    </source>
</evidence>
<evidence type="ECO:0000259" key="6">
    <source>
        <dbReference type="PROSITE" id="PS50011"/>
    </source>
</evidence>
<dbReference type="SUPFAM" id="SSF51126">
    <property type="entry name" value="Pectin lyase-like"/>
    <property type="match status" value="1"/>
</dbReference>
<gene>
    <name evidence="7" type="ORF">Fcan01_15472</name>
</gene>
<dbReference type="GO" id="GO:0005524">
    <property type="term" value="F:ATP binding"/>
    <property type="evidence" value="ECO:0007669"/>
    <property type="project" value="UniProtKB-KW"/>
</dbReference>
<dbReference type="GO" id="GO:0005737">
    <property type="term" value="C:cytoplasm"/>
    <property type="evidence" value="ECO:0007669"/>
    <property type="project" value="TreeGrafter"/>
</dbReference>
<dbReference type="Pfam" id="PF00069">
    <property type="entry name" value="Pkinase"/>
    <property type="match status" value="1"/>
</dbReference>
<evidence type="ECO:0000256" key="5">
    <source>
        <dbReference type="ARBA" id="ARBA00037982"/>
    </source>
</evidence>
<keyword evidence="2" id="KW-0547">Nucleotide-binding</keyword>
<dbReference type="GO" id="GO:0004672">
    <property type="term" value="F:protein kinase activity"/>
    <property type="evidence" value="ECO:0007669"/>
    <property type="project" value="InterPro"/>
</dbReference>
<dbReference type="InterPro" id="IPR050339">
    <property type="entry name" value="CC_SR_Kinase"/>
</dbReference>
<dbReference type="PANTHER" id="PTHR11042">
    <property type="entry name" value="EUKARYOTIC TRANSLATION INITIATION FACTOR 2-ALPHA KINASE EIF2-ALPHA KINASE -RELATED"/>
    <property type="match status" value="1"/>
</dbReference>
<keyword evidence="8" id="KW-1185">Reference proteome</keyword>
<dbReference type="SUPFAM" id="SSF56112">
    <property type="entry name" value="Protein kinase-like (PK-like)"/>
    <property type="match status" value="1"/>
</dbReference>
<dbReference type="InterPro" id="IPR008271">
    <property type="entry name" value="Ser/Thr_kinase_AS"/>
</dbReference>
<dbReference type="InterPro" id="IPR000719">
    <property type="entry name" value="Prot_kinase_dom"/>
</dbReference>